<gene>
    <name evidence="3" type="primary">rplN</name>
    <name evidence="6" type="ORF">A2866_01485</name>
</gene>
<name>A0A1F7GNZ4_9BACT</name>
<evidence type="ECO:0000256" key="2">
    <source>
        <dbReference type="ARBA" id="ARBA00023274"/>
    </source>
</evidence>
<reference evidence="6 7" key="1">
    <citation type="journal article" date="2016" name="Nat. Commun.">
        <title>Thousands of microbial genomes shed light on interconnected biogeochemical processes in an aquifer system.</title>
        <authorList>
            <person name="Anantharaman K."/>
            <person name="Brown C.T."/>
            <person name="Hug L.A."/>
            <person name="Sharon I."/>
            <person name="Castelle C.J."/>
            <person name="Probst A.J."/>
            <person name="Thomas B.C."/>
            <person name="Singh A."/>
            <person name="Wilkins M.J."/>
            <person name="Karaoz U."/>
            <person name="Brodie E.L."/>
            <person name="Williams K.H."/>
            <person name="Hubbard S.S."/>
            <person name="Banfield J.F."/>
        </authorList>
    </citation>
    <scope>NUCLEOTIDE SEQUENCE [LARGE SCALE GENOMIC DNA]</scope>
</reference>
<dbReference type="GO" id="GO:0003735">
    <property type="term" value="F:structural constituent of ribosome"/>
    <property type="evidence" value="ECO:0007669"/>
    <property type="project" value="InterPro"/>
</dbReference>
<comment type="similarity">
    <text evidence="3 4">Belongs to the universal ribosomal protein uL14 family.</text>
</comment>
<dbReference type="InterPro" id="IPR036853">
    <property type="entry name" value="Ribosomal_uL14_sf"/>
</dbReference>
<accession>A0A1F7GNZ4</accession>
<dbReference type="GO" id="GO:0070180">
    <property type="term" value="F:large ribosomal subunit rRNA binding"/>
    <property type="evidence" value="ECO:0007669"/>
    <property type="project" value="TreeGrafter"/>
</dbReference>
<dbReference type="PANTHER" id="PTHR11761">
    <property type="entry name" value="50S/60S RIBOSOMAL PROTEIN L14/L23"/>
    <property type="match status" value="1"/>
</dbReference>
<dbReference type="CDD" id="cd00337">
    <property type="entry name" value="Ribosomal_uL14"/>
    <property type="match status" value="1"/>
</dbReference>
<evidence type="ECO:0000313" key="7">
    <source>
        <dbReference type="Proteomes" id="UP000177026"/>
    </source>
</evidence>
<dbReference type="GO" id="GO:0022625">
    <property type="term" value="C:cytosolic large ribosomal subunit"/>
    <property type="evidence" value="ECO:0007669"/>
    <property type="project" value="TreeGrafter"/>
</dbReference>
<dbReference type="InterPro" id="IPR019972">
    <property type="entry name" value="Ribosomal_uL14_CS"/>
</dbReference>
<protein>
    <recommendedName>
        <fullName evidence="3">Large ribosomal subunit protein uL14</fullName>
    </recommendedName>
</protein>
<sequence>MLQLRSMLVVADNTGAKKASMIGLPNKGNQRYAYIGDIISITVKEALPYAQVKQGDVLRAVVVRTRKEKRRYDGSYIRFDDNACVILFDKESKDPKGTRVFGPIAKEVKDAGFAKIASLAEEIY</sequence>
<dbReference type="PROSITE" id="PS00049">
    <property type="entry name" value="RIBOSOMAL_L14"/>
    <property type="match status" value="1"/>
</dbReference>
<dbReference type="PANTHER" id="PTHR11761:SF3">
    <property type="entry name" value="LARGE RIBOSOMAL SUBUNIT PROTEIN UL14M"/>
    <property type="match status" value="1"/>
</dbReference>
<dbReference type="GO" id="GO:0006412">
    <property type="term" value="P:translation"/>
    <property type="evidence" value="ECO:0007669"/>
    <property type="project" value="UniProtKB-UniRule"/>
</dbReference>
<keyword evidence="3 5" id="KW-0694">RNA-binding</keyword>
<dbReference type="AlphaFoldDB" id="A0A1F7GNZ4"/>
<evidence type="ECO:0000256" key="4">
    <source>
        <dbReference type="RuleBase" id="RU003949"/>
    </source>
</evidence>
<keyword evidence="2 3" id="KW-0687">Ribonucleoprotein</keyword>
<evidence type="ECO:0000313" key="6">
    <source>
        <dbReference type="EMBL" id="OGK20535.1"/>
    </source>
</evidence>
<comment type="subunit">
    <text evidence="3">Part of the 50S ribosomal subunit. Forms a cluster with proteins L3 and L19. In the 70S ribosome, L14 and L19 interact and together make contacts with the 16S rRNA in bridges B5 and B8.</text>
</comment>
<evidence type="ECO:0000256" key="1">
    <source>
        <dbReference type="ARBA" id="ARBA00022980"/>
    </source>
</evidence>
<dbReference type="Pfam" id="PF00238">
    <property type="entry name" value="Ribosomal_L14"/>
    <property type="match status" value="1"/>
</dbReference>
<proteinExistence type="inferred from homology"/>
<dbReference type="EMBL" id="MFZI01000032">
    <property type="protein sequence ID" value="OGK20535.1"/>
    <property type="molecule type" value="Genomic_DNA"/>
</dbReference>
<keyword evidence="3 5" id="KW-0699">rRNA-binding</keyword>
<dbReference type="HAMAP" id="MF_01367">
    <property type="entry name" value="Ribosomal_uL14"/>
    <property type="match status" value="1"/>
</dbReference>
<dbReference type="SUPFAM" id="SSF50193">
    <property type="entry name" value="Ribosomal protein L14"/>
    <property type="match status" value="1"/>
</dbReference>
<evidence type="ECO:0000256" key="5">
    <source>
        <dbReference type="RuleBase" id="RU003950"/>
    </source>
</evidence>
<dbReference type="Gene3D" id="2.40.150.20">
    <property type="entry name" value="Ribosomal protein L14"/>
    <property type="match status" value="1"/>
</dbReference>
<dbReference type="Proteomes" id="UP000177026">
    <property type="component" value="Unassembled WGS sequence"/>
</dbReference>
<dbReference type="SMART" id="SM01374">
    <property type="entry name" value="Ribosomal_L14"/>
    <property type="match status" value="1"/>
</dbReference>
<dbReference type="InterPro" id="IPR005745">
    <property type="entry name" value="Ribosomal_uL14_bac-type"/>
</dbReference>
<dbReference type="NCBIfam" id="TIGR01067">
    <property type="entry name" value="rplN_bact"/>
    <property type="match status" value="1"/>
</dbReference>
<dbReference type="InterPro" id="IPR000218">
    <property type="entry name" value="Ribosomal_uL14"/>
</dbReference>
<comment type="function">
    <text evidence="3 5">Binds to 23S rRNA. Forms part of two intersubunit bridges in the 70S ribosome.</text>
</comment>
<evidence type="ECO:0000256" key="3">
    <source>
        <dbReference type="HAMAP-Rule" id="MF_01367"/>
    </source>
</evidence>
<keyword evidence="1 3" id="KW-0689">Ribosomal protein</keyword>
<comment type="caution">
    <text evidence="6">The sequence shown here is derived from an EMBL/GenBank/DDBJ whole genome shotgun (WGS) entry which is preliminary data.</text>
</comment>
<organism evidence="6 7">
    <name type="scientific">Candidatus Roizmanbacteria bacterium RIFCSPHIGHO2_01_FULL_39_8</name>
    <dbReference type="NCBI Taxonomy" id="1802033"/>
    <lineage>
        <taxon>Bacteria</taxon>
        <taxon>Candidatus Roizmaniibacteriota</taxon>
    </lineage>
</organism>